<comment type="caution">
    <text evidence="2">The sequence shown here is derived from an EMBL/GenBank/DDBJ whole genome shotgun (WGS) entry which is preliminary data.</text>
</comment>
<keyword evidence="3" id="KW-1185">Reference proteome</keyword>
<organism evidence="2 3">
    <name type="scientific">Pseudidiomarina fusca</name>
    <dbReference type="NCBI Taxonomy" id="2965078"/>
    <lineage>
        <taxon>Bacteria</taxon>
        <taxon>Pseudomonadati</taxon>
        <taxon>Pseudomonadota</taxon>
        <taxon>Gammaproteobacteria</taxon>
        <taxon>Alteromonadales</taxon>
        <taxon>Idiomarinaceae</taxon>
        <taxon>Pseudidiomarina</taxon>
    </lineage>
</organism>
<feature type="region of interest" description="Disordered" evidence="1">
    <location>
        <begin position="59"/>
        <end position="91"/>
    </location>
</feature>
<sequence length="91" mass="10010">MTVDNHQQPAATNDDHNSSEDERHRVYQVSANRGRAKHKMRYVESMIADEDSGDCRLCRGALAPNDEDQAATTNTGDQADTDLTAKPPKAP</sequence>
<evidence type="ECO:0000313" key="2">
    <source>
        <dbReference type="EMBL" id="MDT7524727.1"/>
    </source>
</evidence>
<dbReference type="Proteomes" id="UP001305027">
    <property type="component" value="Unassembled WGS sequence"/>
</dbReference>
<feature type="region of interest" description="Disordered" evidence="1">
    <location>
        <begin position="1"/>
        <end position="37"/>
    </location>
</feature>
<name>A0ABU3KUP6_9GAMM</name>
<dbReference type="RefSeq" id="WP_153826071.1">
    <property type="nucleotide sequence ID" value="NZ_JANFPJ010000001.1"/>
</dbReference>
<evidence type="ECO:0000256" key="1">
    <source>
        <dbReference type="SAM" id="MobiDB-lite"/>
    </source>
</evidence>
<feature type="compositionally biased region" description="Polar residues" evidence="1">
    <location>
        <begin position="1"/>
        <end position="11"/>
    </location>
</feature>
<gene>
    <name evidence="2" type="ORF">NOG12_01265</name>
</gene>
<protein>
    <submittedName>
        <fullName evidence="2">Uncharacterized protein</fullName>
    </submittedName>
</protein>
<accession>A0ABU3KUP6</accession>
<dbReference type="EMBL" id="JANFPJ010000001">
    <property type="protein sequence ID" value="MDT7524727.1"/>
    <property type="molecule type" value="Genomic_DNA"/>
</dbReference>
<evidence type="ECO:0000313" key="3">
    <source>
        <dbReference type="Proteomes" id="UP001305027"/>
    </source>
</evidence>
<feature type="compositionally biased region" description="Basic and acidic residues" evidence="1">
    <location>
        <begin position="13"/>
        <end position="25"/>
    </location>
</feature>
<proteinExistence type="predicted"/>
<reference evidence="2 3" key="1">
    <citation type="submission" date="2022-07" db="EMBL/GenBank/DDBJ databases">
        <title>Pseudidiomarina sp. nov, a marine bacterium isolated from Pacific Ocean.</title>
        <authorList>
            <person name="Wang Y."/>
        </authorList>
    </citation>
    <scope>NUCLEOTIDE SEQUENCE [LARGE SCALE GENOMIC DNA]</scope>
    <source>
        <strain evidence="2 3">GXY010</strain>
    </source>
</reference>